<dbReference type="AlphaFoldDB" id="A0AAJ4R7Q9"/>
<evidence type="ECO:0000259" key="3">
    <source>
        <dbReference type="Pfam" id="PF13559"/>
    </source>
</evidence>
<dbReference type="RefSeq" id="WP_075938024.1">
    <property type="nucleotide sequence ID" value="NZ_BDJH01000002.1"/>
</dbReference>
<evidence type="ECO:0000256" key="2">
    <source>
        <dbReference type="SAM" id="Phobius"/>
    </source>
</evidence>
<feature type="transmembrane region" description="Helical" evidence="2">
    <location>
        <begin position="70"/>
        <end position="91"/>
    </location>
</feature>
<organism evidence="4 5">
    <name type="scientific">Halosegnis longus</name>
    <dbReference type="NCBI Taxonomy" id="2216012"/>
    <lineage>
        <taxon>Archaea</taxon>
        <taxon>Methanobacteriati</taxon>
        <taxon>Methanobacteriota</taxon>
        <taxon>Stenosarchaea group</taxon>
        <taxon>Halobacteria</taxon>
        <taxon>Halobacteriales</taxon>
        <taxon>Natronomonadaceae</taxon>
        <taxon>Halosegnis</taxon>
    </lineage>
</organism>
<dbReference type="Proteomes" id="UP000270581">
    <property type="component" value="Unassembled WGS sequence"/>
</dbReference>
<reference evidence="4 5" key="1">
    <citation type="submission" date="2018-11" db="EMBL/GenBank/DDBJ databases">
        <title>Genome sequences of Natronomonas sp. CBA1133.</title>
        <authorList>
            <person name="Roh S.W."/>
            <person name="Cha I.-T."/>
        </authorList>
    </citation>
    <scope>NUCLEOTIDE SEQUENCE [LARGE SCALE GENOMIC DNA]</scope>
    <source>
        <strain evidence="4 5">CBA1133</strain>
    </source>
</reference>
<feature type="transmembrane region" description="Helical" evidence="2">
    <location>
        <begin position="156"/>
        <end position="175"/>
    </location>
</feature>
<accession>A0AAJ4R7Q9</accession>
<feature type="domain" description="Protein-glutamine gamma-glutamyltransferase-like C-terminal" evidence="3">
    <location>
        <begin position="221"/>
        <end position="288"/>
    </location>
</feature>
<feature type="transmembrane region" description="Helical" evidence="2">
    <location>
        <begin position="98"/>
        <end position="116"/>
    </location>
</feature>
<feature type="region of interest" description="Disordered" evidence="1">
    <location>
        <begin position="33"/>
        <end position="56"/>
    </location>
</feature>
<dbReference type="Pfam" id="PF13559">
    <property type="entry name" value="DUF4129"/>
    <property type="match status" value="1"/>
</dbReference>
<name>A0AAJ4R7Q9_9EURY</name>
<keyword evidence="2" id="KW-1133">Transmembrane helix</keyword>
<gene>
    <name evidence="4" type="ORF">Nmn1133_02965</name>
</gene>
<protein>
    <submittedName>
        <fullName evidence="4">DUF4129 domain-containing protein</fullName>
    </submittedName>
</protein>
<proteinExistence type="predicted"/>
<keyword evidence="2" id="KW-0472">Membrane</keyword>
<keyword evidence="2" id="KW-0812">Transmembrane</keyword>
<feature type="compositionally biased region" description="Gly residues" evidence="1">
    <location>
        <begin position="35"/>
        <end position="48"/>
    </location>
</feature>
<evidence type="ECO:0000313" key="5">
    <source>
        <dbReference type="Proteomes" id="UP000270581"/>
    </source>
</evidence>
<evidence type="ECO:0000313" key="4">
    <source>
        <dbReference type="EMBL" id="RNJ25750.1"/>
    </source>
</evidence>
<dbReference type="EMBL" id="RJJC01000001">
    <property type="protein sequence ID" value="RNJ25750.1"/>
    <property type="molecule type" value="Genomic_DNA"/>
</dbReference>
<evidence type="ECO:0000256" key="1">
    <source>
        <dbReference type="SAM" id="MobiDB-lite"/>
    </source>
</evidence>
<sequence length="296" mass="30542">MNRQRVVALLAVGVLVVGLGVAAGALDSLEREQGGEGVGTEAGGGVEGQDGQLRTDPQMTTDTIASIPPVVKQVLAVLVAILLVVSAVDILRRHGPKAVAAVVGAFVLVALVLQTMDDGAVNLGEGGNQTNVSVGGEAGGVVSTGETVSQATEPPVILGGLIAFVALGGILLFLLSGRTNELSVPETEQPTPDADAAAVAQTAGETADRVAAGVDVENEIYRAWEEMTTALDIDRPESATPSEFADAAVEAGFDREDVAELTRLFEETRYGEYPVTDDRADRAERALRSVERGGTE</sequence>
<dbReference type="InterPro" id="IPR025403">
    <property type="entry name" value="TgpA-like_C"/>
</dbReference>
<keyword evidence="5" id="KW-1185">Reference proteome</keyword>
<comment type="caution">
    <text evidence="4">The sequence shown here is derived from an EMBL/GenBank/DDBJ whole genome shotgun (WGS) entry which is preliminary data.</text>
</comment>